<dbReference type="AlphaFoldDB" id="A0A6A4HAG4"/>
<name>A0A6A4HAG4_9AGAR</name>
<protein>
    <recommendedName>
        <fullName evidence="4">HAT C-terminal dimerisation domain-containing protein</fullName>
    </recommendedName>
</protein>
<gene>
    <name evidence="2" type="ORF">BT96DRAFT_162286</name>
</gene>
<evidence type="ECO:0000313" key="2">
    <source>
        <dbReference type="EMBL" id="KAE9395041.1"/>
    </source>
</evidence>
<keyword evidence="3" id="KW-1185">Reference proteome</keyword>
<evidence type="ECO:0008006" key="4">
    <source>
        <dbReference type="Google" id="ProtNLM"/>
    </source>
</evidence>
<proteinExistence type="predicted"/>
<feature type="compositionally biased region" description="Basic and acidic residues" evidence="1">
    <location>
        <begin position="126"/>
        <end position="142"/>
    </location>
</feature>
<feature type="compositionally biased region" description="Acidic residues" evidence="1">
    <location>
        <begin position="77"/>
        <end position="125"/>
    </location>
</feature>
<evidence type="ECO:0000256" key="1">
    <source>
        <dbReference type="SAM" id="MobiDB-lite"/>
    </source>
</evidence>
<accession>A0A6A4HAG4</accession>
<organism evidence="2 3">
    <name type="scientific">Gymnopus androsaceus JB14</name>
    <dbReference type="NCBI Taxonomy" id="1447944"/>
    <lineage>
        <taxon>Eukaryota</taxon>
        <taxon>Fungi</taxon>
        <taxon>Dikarya</taxon>
        <taxon>Basidiomycota</taxon>
        <taxon>Agaricomycotina</taxon>
        <taxon>Agaricomycetes</taxon>
        <taxon>Agaricomycetidae</taxon>
        <taxon>Agaricales</taxon>
        <taxon>Marasmiineae</taxon>
        <taxon>Omphalotaceae</taxon>
        <taxon>Gymnopus</taxon>
    </lineage>
</organism>
<dbReference type="OrthoDB" id="2748837at2759"/>
<dbReference type="EMBL" id="ML769538">
    <property type="protein sequence ID" value="KAE9395041.1"/>
    <property type="molecule type" value="Genomic_DNA"/>
</dbReference>
<dbReference type="Proteomes" id="UP000799118">
    <property type="component" value="Unassembled WGS sequence"/>
</dbReference>
<sequence>MLARHGIQNKVLAFTGDNATSNDTQTSNLAENPNNTFEATNRVRCYNHTLNLSVKALLKPFGVEKKRRTGKHTGDGTDLEEEVNVDPDSDVGEDDLPDLVDVSDSDDSNGDDDEQEEDDMDEFDKLDESEKARVLNDTEEVRSVISKA</sequence>
<reference evidence="2" key="1">
    <citation type="journal article" date="2019" name="Environ. Microbiol.">
        <title>Fungal ecological strategies reflected in gene transcription - a case study of two litter decomposers.</title>
        <authorList>
            <person name="Barbi F."/>
            <person name="Kohler A."/>
            <person name="Barry K."/>
            <person name="Baskaran P."/>
            <person name="Daum C."/>
            <person name="Fauchery L."/>
            <person name="Ihrmark K."/>
            <person name="Kuo A."/>
            <person name="LaButti K."/>
            <person name="Lipzen A."/>
            <person name="Morin E."/>
            <person name="Grigoriev I.V."/>
            <person name="Henrissat B."/>
            <person name="Lindahl B."/>
            <person name="Martin F."/>
        </authorList>
    </citation>
    <scope>NUCLEOTIDE SEQUENCE</scope>
    <source>
        <strain evidence="2">JB14</strain>
    </source>
</reference>
<feature type="region of interest" description="Disordered" evidence="1">
    <location>
        <begin position="63"/>
        <end position="148"/>
    </location>
</feature>
<evidence type="ECO:0000313" key="3">
    <source>
        <dbReference type="Proteomes" id="UP000799118"/>
    </source>
</evidence>